<evidence type="ECO:0000256" key="2">
    <source>
        <dbReference type="SAM" id="Phobius"/>
    </source>
</evidence>
<feature type="region of interest" description="Disordered" evidence="1">
    <location>
        <begin position="1"/>
        <end position="100"/>
    </location>
</feature>
<evidence type="ECO:0008006" key="5">
    <source>
        <dbReference type="Google" id="ProtNLM"/>
    </source>
</evidence>
<protein>
    <recommendedName>
        <fullName evidence="5">Translation initiation factor IF-2</fullName>
    </recommendedName>
</protein>
<keyword evidence="4" id="KW-1185">Reference proteome</keyword>
<keyword evidence="2" id="KW-1133">Transmembrane helix</keyword>
<evidence type="ECO:0000313" key="3">
    <source>
        <dbReference type="EMBL" id="MDX8053408.1"/>
    </source>
</evidence>
<organism evidence="3 4">
    <name type="scientific">Lentzea kristufekii</name>
    <dbReference type="NCBI Taxonomy" id="3095430"/>
    <lineage>
        <taxon>Bacteria</taxon>
        <taxon>Bacillati</taxon>
        <taxon>Actinomycetota</taxon>
        <taxon>Actinomycetes</taxon>
        <taxon>Pseudonocardiales</taxon>
        <taxon>Pseudonocardiaceae</taxon>
        <taxon>Lentzea</taxon>
    </lineage>
</organism>
<comment type="caution">
    <text evidence="3">The sequence shown here is derived from an EMBL/GenBank/DDBJ whole genome shotgun (WGS) entry which is preliminary data.</text>
</comment>
<feature type="region of interest" description="Disordered" evidence="1">
    <location>
        <begin position="128"/>
        <end position="176"/>
    </location>
</feature>
<accession>A0ABU4TYK9</accession>
<name>A0ABU4TYK9_9PSEU</name>
<keyword evidence="2" id="KW-0472">Membrane</keyword>
<feature type="compositionally biased region" description="Basic and acidic residues" evidence="1">
    <location>
        <begin position="131"/>
        <end position="161"/>
    </location>
</feature>
<dbReference type="Proteomes" id="UP001271792">
    <property type="component" value="Unassembled WGS sequence"/>
</dbReference>
<proteinExistence type="predicted"/>
<evidence type="ECO:0000256" key="1">
    <source>
        <dbReference type="SAM" id="MobiDB-lite"/>
    </source>
</evidence>
<keyword evidence="2" id="KW-0812">Transmembrane</keyword>
<dbReference type="RefSeq" id="WP_319987221.1">
    <property type="nucleotide sequence ID" value="NZ_JAXAVV010000015.1"/>
</dbReference>
<dbReference type="EMBL" id="JAXAVV010000015">
    <property type="protein sequence ID" value="MDX8053408.1"/>
    <property type="molecule type" value="Genomic_DNA"/>
</dbReference>
<reference evidence="3 4" key="1">
    <citation type="submission" date="2023-11" db="EMBL/GenBank/DDBJ databases">
        <title>Lentzea sokolovensis, sp. nov., Lentzea kristufkii, sp. nov., and Lentzea miocenensis, sp. nov., rare actinobacteria from Sokolov Coal Basin, Miocene lacustrine sediment, Czech Republic.</title>
        <authorList>
            <person name="Lara A."/>
            <person name="Kotroba L."/>
            <person name="Nouioui I."/>
            <person name="Neumann-Schaal M."/>
            <person name="Mast Y."/>
            <person name="Chronakova A."/>
        </authorList>
    </citation>
    <scope>NUCLEOTIDE SEQUENCE [LARGE SCALE GENOMIC DNA]</scope>
    <source>
        <strain evidence="3 4">BCCO 10_0798</strain>
    </source>
</reference>
<feature type="transmembrane region" description="Helical" evidence="2">
    <location>
        <begin position="110"/>
        <end position="129"/>
    </location>
</feature>
<gene>
    <name evidence="3" type="ORF">SK571_28875</name>
</gene>
<sequence length="176" mass="18020">MSEQGQTPPPREPSKNEPQASRPAPDQATTPLPADAPATPGQHPTAELPAQQPATPAAEQPAPAAAEQPAPAAATAAEAPPPPPVAPPVAAVPTGPGRGRRFVRHRATQLVAVGLLGLVLGGGIVGAVASERSDHRGGPGKVRMHERGERGPDRGGDRFDQRGPFGEGRSGDRFER</sequence>
<evidence type="ECO:0000313" key="4">
    <source>
        <dbReference type="Proteomes" id="UP001271792"/>
    </source>
</evidence>
<feature type="compositionally biased region" description="Low complexity" evidence="1">
    <location>
        <begin position="23"/>
        <end position="78"/>
    </location>
</feature>